<feature type="region of interest" description="Disordered" evidence="1">
    <location>
        <begin position="133"/>
        <end position="155"/>
    </location>
</feature>
<feature type="compositionally biased region" description="Basic residues" evidence="1">
    <location>
        <begin position="136"/>
        <end position="155"/>
    </location>
</feature>
<name>A0A6C0JNN5_9ZZZZ</name>
<reference evidence="2" key="1">
    <citation type="journal article" date="2020" name="Nature">
        <title>Giant virus diversity and host interactions through global metagenomics.</title>
        <authorList>
            <person name="Schulz F."/>
            <person name="Roux S."/>
            <person name="Paez-Espino D."/>
            <person name="Jungbluth S."/>
            <person name="Walsh D.A."/>
            <person name="Denef V.J."/>
            <person name="McMahon K.D."/>
            <person name="Konstantinidis K.T."/>
            <person name="Eloe-Fadrosh E.A."/>
            <person name="Kyrpides N.C."/>
            <person name="Woyke T."/>
        </authorList>
    </citation>
    <scope>NUCLEOTIDE SEQUENCE</scope>
    <source>
        <strain evidence="2">GVMAG-M-3300027747-57</strain>
    </source>
</reference>
<evidence type="ECO:0000313" key="2">
    <source>
        <dbReference type="EMBL" id="QHU06057.1"/>
    </source>
</evidence>
<protein>
    <submittedName>
        <fullName evidence="2">Uncharacterized protein</fullName>
    </submittedName>
</protein>
<proteinExistence type="predicted"/>
<dbReference type="EMBL" id="MN740430">
    <property type="protein sequence ID" value="QHU06057.1"/>
    <property type="molecule type" value="Genomic_DNA"/>
</dbReference>
<sequence length="155" mass="19089">MSTSEITNEQVLEMLHHNPKDPNDPNYDVYDFIEKCDEEVKKKQHELEDEIKQMFYRTKEQEQGMYKKMYKEILKILRRQRQDLRKFKYDKNDVGRKQLIEDFGYRLDMHIEFESKRADESYFRRSFKKLFSGGIRRGKKSRKSRKTSKSRKMKK</sequence>
<accession>A0A6C0JNN5</accession>
<evidence type="ECO:0000256" key="1">
    <source>
        <dbReference type="SAM" id="MobiDB-lite"/>
    </source>
</evidence>
<organism evidence="2">
    <name type="scientific">viral metagenome</name>
    <dbReference type="NCBI Taxonomy" id="1070528"/>
    <lineage>
        <taxon>unclassified sequences</taxon>
        <taxon>metagenomes</taxon>
        <taxon>organismal metagenomes</taxon>
    </lineage>
</organism>
<dbReference type="AlphaFoldDB" id="A0A6C0JNN5"/>